<evidence type="ECO:0008006" key="9">
    <source>
        <dbReference type="Google" id="ProtNLM"/>
    </source>
</evidence>
<accession>A0A7S1FNV8</accession>
<reference evidence="8" key="1">
    <citation type="submission" date="2021-01" db="EMBL/GenBank/DDBJ databases">
        <authorList>
            <person name="Corre E."/>
            <person name="Pelletier E."/>
            <person name="Niang G."/>
            <person name="Scheremetjew M."/>
            <person name="Finn R."/>
            <person name="Kale V."/>
            <person name="Holt S."/>
            <person name="Cochrane G."/>
            <person name="Meng A."/>
            <person name="Brown T."/>
            <person name="Cohen L."/>
        </authorList>
    </citation>
    <scope>NUCLEOTIDE SEQUENCE</scope>
    <source>
        <strain evidence="8">308</strain>
    </source>
</reference>
<evidence type="ECO:0000256" key="1">
    <source>
        <dbReference type="ARBA" id="ARBA00006752"/>
    </source>
</evidence>
<keyword evidence="3" id="KW-0378">Hydrolase</keyword>
<dbReference type="FunFam" id="3.30.420.40:FF:000058">
    <property type="entry name" value="Putative actin-related protein 5"/>
    <property type="match status" value="1"/>
</dbReference>
<dbReference type="SMART" id="SM00268">
    <property type="entry name" value="ACTIN"/>
    <property type="match status" value="1"/>
</dbReference>
<feature type="region of interest" description="Disordered" evidence="7">
    <location>
        <begin position="66"/>
        <end position="99"/>
    </location>
</feature>
<dbReference type="Pfam" id="PF00022">
    <property type="entry name" value="Actin"/>
    <property type="match status" value="1"/>
</dbReference>
<dbReference type="AlphaFoldDB" id="A0A7S1FNV8"/>
<organism evidence="8">
    <name type="scientific">Corethron hystrix</name>
    <dbReference type="NCBI Taxonomy" id="216773"/>
    <lineage>
        <taxon>Eukaryota</taxon>
        <taxon>Sar</taxon>
        <taxon>Stramenopiles</taxon>
        <taxon>Ochrophyta</taxon>
        <taxon>Bacillariophyta</taxon>
        <taxon>Coscinodiscophyceae</taxon>
        <taxon>Corethrophycidae</taxon>
        <taxon>Corethrales</taxon>
        <taxon>Corethraceae</taxon>
        <taxon>Corethron</taxon>
    </lineage>
</organism>
<dbReference type="Gene3D" id="3.90.640.10">
    <property type="entry name" value="Actin, Chain A, domain 4"/>
    <property type="match status" value="1"/>
</dbReference>
<dbReference type="InterPro" id="IPR004000">
    <property type="entry name" value="Actin"/>
</dbReference>
<feature type="region of interest" description="Disordered" evidence="7">
    <location>
        <begin position="1"/>
        <end position="25"/>
    </location>
</feature>
<feature type="compositionally biased region" description="Pro residues" evidence="7">
    <location>
        <begin position="1"/>
        <end position="10"/>
    </location>
</feature>
<evidence type="ECO:0000256" key="4">
    <source>
        <dbReference type="ARBA" id="ARBA00022840"/>
    </source>
</evidence>
<dbReference type="PANTHER" id="PTHR11937">
    <property type="entry name" value="ACTIN"/>
    <property type="match status" value="1"/>
</dbReference>
<evidence type="ECO:0000256" key="6">
    <source>
        <dbReference type="RuleBase" id="RU000487"/>
    </source>
</evidence>
<evidence type="ECO:0000256" key="3">
    <source>
        <dbReference type="ARBA" id="ARBA00022801"/>
    </source>
</evidence>
<evidence type="ECO:0000256" key="7">
    <source>
        <dbReference type="SAM" id="MobiDB-lite"/>
    </source>
</evidence>
<dbReference type="GO" id="GO:0016787">
    <property type="term" value="F:hydrolase activity"/>
    <property type="evidence" value="ECO:0007669"/>
    <property type="project" value="UniProtKB-KW"/>
</dbReference>
<dbReference type="FunFam" id="3.30.420.40:FF:000502">
    <property type="entry name" value="Actin-Related Proteins"/>
    <property type="match status" value="1"/>
</dbReference>
<evidence type="ECO:0000256" key="5">
    <source>
        <dbReference type="ARBA" id="ARBA00049360"/>
    </source>
</evidence>
<proteinExistence type="inferred from homology"/>
<dbReference type="GO" id="GO:0005524">
    <property type="term" value="F:ATP binding"/>
    <property type="evidence" value="ECO:0007669"/>
    <property type="project" value="UniProtKB-KW"/>
</dbReference>
<sequence length="439" mass="46754">MDTPSSPPLPSGAASSSGGQPSALLNQPIVIDNGTHNLRAGYAGGPSPRHIIPSIIGHSKHIRVMPGGALEDSPTEALEGSSSIGSTVGGTAGTGSSSRGRYKVYVGKRVAEHRGAMIIRRPMRRGVVEDGSWKDMERLWEHVFSRENLHTPASEHPLLLTETPFSPSSHRTRATETLFETFRTPALHYAMPGILSLYASGRTTGVVLDVGDGSAHAVPVYEGHALPHSVVRTDVGGCDVTEMVRTVLRRSRGYHLGTSAEMELAREIKENVCFASSTPLTSGGWERGFGVLDDDAALTTSPYLLPDGNALELSERDRSSPSEILFNPSLAGSEELSVSSALLASIKRADVDLRCSLLENVVLAGGTTLTPGFGERVLADLRAGGPDHARIRIGAPPERINSAWIGGSILASLSTFKNMWVTRAEWEEAGSSVWGRRGL</sequence>
<feature type="compositionally biased region" description="Low complexity" evidence="7">
    <location>
        <begin position="11"/>
        <end position="25"/>
    </location>
</feature>
<keyword evidence="2" id="KW-0547">Nucleotide-binding</keyword>
<dbReference type="SUPFAM" id="SSF53067">
    <property type="entry name" value="Actin-like ATPase domain"/>
    <property type="match status" value="2"/>
</dbReference>
<gene>
    <name evidence="8" type="ORF">CHYS00102_LOCUS5388</name>
</gene>
<name>A0A7S1FNV8_9STRA</name>
<comment type="catalytic activity">
    <reaction evidence="5">
        <text>ATP + H2O = ADP + phosphate + H(+)</text>
        <dbReference type="Rhea" id="RHEA:13065"/>
        <dbReference type="ChEBI" id="CHEBI:15377"/>
        <dbReference type="ChEBI" id="CHEBI:15378"/>
        <dbReference type="ChEBI" id="CHEBI:30616"/>
        <dbReference type="ChEBI" id="CHEBI:43474"/>
        <dbReference type="ChEBI" id="CHEBI:456216"/>
    </reaction>
</comment>
<evidence type="ECO:0000256" key="2">
    <source>
        <dbReference type="ARBA" id="ARBA00022741"/>
    </source>
</evidence>
<dbReference type="Gene3D" id="3.30.420.40">
    <property type="match status" value="2"/>
</dbReference>
<keyword evidence="4" id="KW-0067">ATP-binding</keyword>
<dbReference type="InterPro" id="IPR043129">
    <property type="entry name" value="ATPase_NBD"/>
</dbReference>
<dbReference type="EMBL" id="HBFR01007482">
    <property type="protein sequence ID" value="CAD8878204.1"/>
    <property type="molecule type" value="Transcribed_RNA"/>
</dbReference>
<evidence type="ECO:0000313" key="8">
    <source>
        <dbReference type="EMBL" id="CAD8878204.1"/>
    </source>
</evidence>
<comment type="similarity">
    <text evidence="1 6">Belongs to the actin family.</text>
</comment>
<protein>
    <recommendedName>
        <fullName evidence="9">Actin</fullName>
    </recommendedName>
</protein>